<keyword evidence="3" id="KW-1185">Reference proteome</keyword>
<dbReference type="SUPFAM" id="SSF63411">
    <property type="entry name" value="LuxS/MPP-like metallohydrolase"/>
    <property type="match status" value="1"/>
</dbReference>
<evidence type="ECO:0000256" key="1">
    <source>
        <dbReference type="ARBA" id="ARBA00007261"/>
    </source>
</evidence>
<dbReference type="EMBL" id="MIGC01011425">
    <property type="protein sequence ID" value="PHJ14782.1"/>
    <property type="molecule type" value="Genomic_DNA"/>
</dbReference>
<proteinExistence type="inferred from homology"/>
<dbReference type="VEuPathDB" id="ToxoDB:CSUI_011408"/>
<name>A0A2C6KDZ7_9APIC</name>
<dbReference type="RefSeq" id="XP_067916517.1">
    <property type="nucleotide sequence ID" value="XM_068071507.1"/>
</dbReference>
<comment type="similarity">
    <text evidence="1">Belongs to the peptidase M16 family.</text>
</comment>
<dbReference type="InterPro" id="IPR050361">
    <property type="entry name" value="MPP/UQCRC_Complex"/>
</dbReference>
<organism evidence="2 3">
    <name type="scientific">Cystoisospora suis</name>
    <dbReference type="NCBI Taxonomy" id="483139"/>
    <lineage>
        <taxon>Eukaryota</taxon>
        <taxon>Sar</taxon>
        <taxon>Alveolata</taxon>
        <taxon>Apicomplexa</taxon>
        <taxon>Conoidasida</taxon>
        <taxon>Coccidia</taxon>
        <taxon>Eucoccidiorida</taxon>
        <taxon>Eimeriorina</taxon>
        <taxon>Sarcocystidae</taxon>
        <taxon>Cystoisospora</taxon>
    </lineage>
</organism>
<gene>
    <name evidence="2" type="ORF">CSUI_011408</name>
</gene>
<evidence type="ECO:0000313" key="3">
    <source>
        <dbReference type="Proteomes" id="UP000221165"/>
    </source>
</evidence>
<protein>
    <submittedName>
        <fullName evidence="2">Mitochondrial processing peptidase alpha subunit</fullName>
    </submittedName>
</protein>
<dbReference type="PANTHER" id="PTHR11851">
    <property type="entry name" value="METALLOPROTEASE"/>
    <property type="match status" value="1"/>
</dbReference>
<dbReference type="InterPro" id="IPR011249">
    <property type="entry name" value="Metalloenz_LuxS/M16"/>
</dbReference>
<dbReference type="GO" id="GO:0005739">
    <property type="term" value="C:mitochondrion"/>
    <property type="evidence" value="ECO:0007669"/>
    <property type="project" value="TreeGrafter"/>
</dbReference>
<dbReference type="AlphaFoldDB" id="A0A2C6KDZ7"/>
<dbReference type="GO" id="GO:0046872">
    <property type="term" value="F:metal ion binding"/>
    <property type="evidence" value="ECO:0007669"/>
    <property type="project" value="InterPro"/>
</dbReference>
<reference evidence="2 3" key="1">
    <citation type="journal article" date="2017" name="Int. J. Parasitol.">
        <title>The genome of the protozoan parasite Cystoisospora suis and a reverse vaccinology approach to identify vaccine candidates.</title>
        <authorList>
            <person name="Palmieri N."/>
            <person name="Shrestha A."/>
            <person name="Ruttkowski B."/>
            <person name="Beck T."/>
            <person name="Vogl C."/>
            <person name="Tomley F."/>
            <person name="Blake D.P."/>
            <person name="Joachim A."/>
        </authorList>
    </citation>
    <scope>NUCLEOTIDE SEQUENCE [LARGE SCALE GENOMIC DNA]</scope>
    <source>
        <strain evidence="2 3">Wien I</strain>
    </source>
</reference>
<sequence>MADQFARMSTVTKEELSRAKNSLKSSIYMNLECRGIVMEDVGRQLLMSNRVISPQEFCASIDAVTEADIKRVVEVMFKKPPTVVVYGDVSAAPHYEEVRAALKAAGAGK</sequence>
<dbReference type="Proteomes" id="UP000221165">
    <property type="component" value="Unassembled WGS sequence"/>
</dbReference>
<dbReference type="OrthoDB" id="423253at2759"/>
<evidence type="ECO:0000313" key="2">
    <source>
        <dbReference type="EMBL" id="PHJ14782.1"/>
    </source>
</evidence>
<dbReference type="GeneID" id="94434718"/>
<accession>A0A2C6KDZ7</accession>
<dbReference type="PANTHER" id="PTHR11851:SF49">
    <property type="entry name" value="MITOCHONDRIAL-PROCESSING PEPTIDASE SUBUNIT ALPHA"/>
    <property type="match status" value="1"/>
</dbReference>
<dbReference type="Gene3D" id="3.30.830.10">
    <property type="entry name" value="Metalloenzyme, LuxS/M16 peptidase-like"/>
    <property type="match status" value="1"/>
</dbReference>
<comment type="caution">
    <text evidence="2">The sequence shown here is derived from an EMBL/GenBank/DDBJ whole genome shotgun (WGS) entry which is preliminary data.</text>
</comment>